<dbReference type="InterPro" id="IPR036870">
    <property type="entry name" value="Ribosomal_bS18_sf"/>
</dbReference>
<evidence type="ECO:0000313" key="6">
    <source>
        <dbReference type="EMBL" id="TPX35715.1"/>
    </source>
</evidence>
<evidence type="ECO:0000256" key="4">
    <source>
        <dbReference type="ARBA" id="ARBA00035264"/>
    </source>
</evidence>
<keyword evidence="2 5" id="KW-0689">Ribosomal protein</keyword>
<sequence length="146" mass="16269">MSRIIQLPHMLPSIWHHTIHSSAARSSLPRLYATKAGASFQVPSKPTFGAFNRLFSPGETYEPADLNASHIESLKQRTSTPPDYFAITGKNPLDCYKDVQLLSNFVTAMGHIAPRYKTGLSITNQRRVAVAIRRARALGLMAYTRK</sequence>
<dbReference type="GO" id="GO:0070181">
    <property type="term" value="F:small ribosomal subunit rRNA binding"/>
    <property type="evidence" value="ECO:0007669"/>
    <property type="project" value="TreeGrafter"/>
</dbReference>
<comment type="caution">
    <text evidence="6">The sequence shown here is derived from an EMBL/GenBank/DDBJ whole genome shotgun (WGS) entry which is preliminary data.</text>
</comment>
<proteinExistence type="inferred from homology"/>
<dbReference type="GeneID" id="42003114"/>
<protein>
    <recommendedName>
        <fullName evidence="4">Small ribosomal subunit protein bS18m</fullName>
    </recommendedName>
</protein>
<evidence type="ECO:0000313" key="7">
    <source>
        <dbReference type="Proteomes" id="UP000319731"/>
    </source>
</evidence>
<name>A0A507CDS2_9FUNG</name>
<dbReference type="InterPro" id="IPR001648">
    <property type="entry name" value="Ribosomal_bS18"/>
</dbReference>
<organism evidence="6 7">
    <name type="scientific">Synchytrium microbalum</name>
    <dbReference type="NCBI Taxonomy" id="1806994"/>
    <lineage>
        <taxon>Eukaryota</taxon>
        <taxon>Fungi</taxon>
        <taxon>Fungi incertae sedis</taxon>
        <taxon>Chytridiomycota</taxon>
        <taxon>Chytridiomycota incertae sedis</taxon>
        <taxon>Chytridiomycetes</taxon>
        <taxon>Synchytriales</taxon>
        <taxon>Synchytriaceae</taxon>
        <taxon>Synchytrium</taxon>
    </lineage>
</organism>
<dbReference type="PANTHER" id="PTHR13479">
    <property type="entry name" value="30S RIBOSOMAL PROTEIN S18"/>
    <property type="match status" value="1"/>
</dbReference>
<gene>
    <name evidence="6" type="ORF">SmJEL517_g01889</name>
</gene>
<dbReference type="Gene3D" id="4.10.640.10">
    <property type="entry name" value="Ribosomal protein S18"/>
    <property type="match status" value="1"/>
</dbReference>
<keyword evidence="3 5" id="KW-0687">Ribonucleoprotein</keyword>
<dbReference type="PANTHER" id="PTHR13479:SF40">
    <property type="entry name" value="SMALL RIBOSOMAL SUBUNIT PROTEIN BS18M"/>
    <property type="match status" value="1"/>
</dbReference>
<dbReference type="Pfam" id="PF01084">
    <property type="entry name" value="Ribosomal_S18"/>
    <property type="match status" value="1"/>
</dbReference>
<dbReference type="OrthoDB" id="21463at2759"/>
<dbReference type="NCBIfam" id="TIGR00165">
    <property type="entry name" value="S18"/>
    <property type="match status" value="1"/>
</dbReference>
<dbReference type="AlphaFoldDB" id="A0A507CDS2"/>
<dbReference type="Proteomes" id="UP000319731">
    <property type="component" value="Unassembled WGS sequence"/>
</dbReference>
<evidence type="ECO:0000256" key="1">
    <source>
        <dbReference type="ARBA" id="ARBA00005589"/>
    </source>
</evidence>
<reference evidence="6 7" key="1">
    <citation type="journal article" date="2019" name="Sci. Rep.">
        <title>Comparative genomics of chytrid fungi reveal insights into the obligate biotrophic and pathogenic lifestyle of Synchytrium endobioticum.</title>
        <authorList>
            <person name="van de Vossenberg B.T.L.H."/>
            <person name="Warris S."/>
            <person name="Nguyen H.D.T."/>
            <person name="van Gent-Pelzer M.P.E."/>
            <person name="Joly D.L."/>
            <person name="van de Geest H.C."/>
            <person name="Bonants P.J.M."/>
            <person name="Smith D.S."/>
            <person name="Levesque C.A."/>
            <person name="van der Lee T.A.J."/>
        </authorList>
    </citation>
    <scope>NUCLEOTIDE SEQUENCE [LARGE SCALE GENOMIC DNA]</scope>
    <source>
        <strain evidence="6 7">JEL517</strain>
    </source>
</reference>
<evidence type="ECO:0000256" key="5">
    <source>
        <dbReference type="RuleBase" id="RU003910"/>
    </source>
</evidence>
<dbReference type="PRINTS" id="PR00974">
    <property type="entry name" value="RIBOSOMALS18"/>
</dbReference>
<accession>A0A507CDS2</accession>
<dbReference type="EMBL" id="QEAO01000007">
    <property type="protein sequence ID" value="TPX35715.1"/>
    <property type="molecule type" value="Genomic_DNA"/>
</dbReference>
<comment type="similarity">
    <text evidence="1 5">Belongs to the bacterial ribosomal protein bS18 family.</text>
</comment>
<dbReference type="GO" id="GO:0003735">
    <property type="term" value="F:structural constituent of ribosome"/>
    <property type="evidence" value="ECO:0007669"/>
    <property type="project" value="InterPro"/>
</dbReference>
<dbReference type="STRING" id="1806994.A0A507CDS2"/>
<evidence type="ECO:0000256" key="3">
    <source>
        <dbReference type="ARBA" id="ARBA00023274"/>
    </source>
</evidence>
<dbReference type="HAMAP" id="MF_00270">
    <property type="entry name" value="Ribosomal_bS18"/>
    <property type="match status" value="1"/>
</dbReference>
<evidence type="ECO:0000256" key="2">
    <source>
        <dbReference type="ARBA" id="ARBA00022980"/>
    </source>
</evidence>
<dbReference type="GO" id="GO:0032543">
    <property type="term" value="P:mitochondrial translation"/>
    <property type="evidence" value="ECO:0007669"/>
    <property type="project" value="TreeGrafter"/>
</dbReference>
<dbReference type="RefSeq" id="XP_031026147.1">
    <property type="nucleotide sequence ID" value="XM_031167817.1"/>
</dbReference>
<keyword evidence="7" id="KW-1185">Reference proteome</keyword>
<dbReference type="SUPFAM" id="SSF46911">
    <property type="entry name" value="Ribosomal protein S18"/>
    <property type="match status" value="1"/>
</dbReference>
<dbReference type="GO" id="GO:0005763">
    <property type="term" value="C:mitochondrial small ribosomal subunit"/>
    <property type="evidence" value="ECO:0007669"/>
    <property type="project" value="TreeGrafter"/>
</dbReference>